<evidence type="ECO:0000256" key="4">
    <source>
        <dbReference type="ARBA" id="ARBA00022573"/>
    </source>
</evidence>
<dbReference type="NCBIfam" id="TIGR00313">
    <property type="entry name" value="cobQ"/>
    <property type="match status" value="1"/>
</dbReference>
<feature type="active site" evidence="7">
    <location>
        <position position="432"/>
    </location>
</feature>
<keyword evidence="5 7" id="KW-0315">Glutamine amidotransferase</keyword>
<dbReference type="CDD" id="cd01750">
    <property type="entry name" value="GATase1_CobQ"/>
    <property type="match status" value="1"/>
</dbReference>
<dbReference type="PANTHER" id="PTHR21343:SF1">
    <property type="entry name" value="COBYRIC ACID SYNTHASE"/>
    <property type="match status" value="1"/>
</dbReference>
<dbReference type="InterPro" id="IPR002586">
    <property type="entry name" value="CobQ/CobB/MinD/ParA_Nub-bd_dom"/>
</dbReference>
<dbReference type="NCBIfam" id="NF001989">
    <property type="entry name" value="PRK00784.1"/>
    <property type="match status" value="1"/>
</dbReference>
<comment type="pathway">
    <text evidence="1 7">Cofactor biosynthesis; adenosylcobalamin biosynthesis.</text>
</comment>
<dbReference type="Gene3D" id="3.40.50.300">
    <property type="entry name" value="P-loop containing nucleotide triphosphate hydrolases"/>
    <property type="match status" value="1"/>
</dbReference>
<dbReference type="GO" id="GO:0003824">
    <property type="term" value="F:catalytic activity"/>
    <property type="evidence" value="ECO:0007669"/>
    <property type="project" value="InterPro"/>
</dbReference>
<dbReference type="InterPro" id="IPR029062">
    <property type="entry name" value="Class_I_gatase-like"/>
</dbReference>
<name>A0A251ZSN7_9PROT</name>
<dbReference type="Pfam" id="PF01656">
    <property type="entry name" value="CbiA"/>
    <property type="match status" value="1"/>
</dbReference>
<evidence type="ECO:0000313" key="11">
    <source>
        <dbReference type="Proteomes" id="UP000194946"/>
    </source>
</evidence>
<dbReference type="InterPro" id="IPR047045">
    <property type="entry name" value="CobQ_N"/>
</dbReference>
<sequence length="486" mass="53208">MARALMFQGTGSSVGKSVLVAGIARAFRRKGLKVLPFKPQNMSNNAAVTKEGGEIGRAQALQALACGVEPSVHMNPVLLKPQSHIGSQIIVQGKVWGQAKAREYQSIKPQLMPYVLESFERLSKEADIVLIEGAGSASEINLRESDIANMGFAQAVQAPVILIGDIDRGGVIASLIGTHTVLPLEDLKLIKGFIVNKMRGDPTLFTDAMQWISQKTQWKNIGLLPHFPQLSQLPAEDAADLKSVVHSQQKGKLVMSVLLLPTIANFDDFDPLKYEDNVQLNFIEIGDVIPKNSDVIIIPGSKTTIADLEALYQTGWDVDIKAHLRQGGYVMGICGGYQMLGTEISDPYGIEGDTRSIQALNLLSFSTILDRSKILSEVKGHLFMNDAECCGYEMHLGETRHHEHYKSFAILENGRAEGIVSENGKIIGTYLHGIFQGDDARKALLNYFGSKESSINFSDQVENTLDQWADHIEYSLDIAAMLSESV</sequence>
<reference evidence="11" key="1">
    <citation type="submission" date="2014-06" db="EMBL/GenBank/DDBJ databases">
        <authorList>
            <person name="Winans N.J."/>
            <person name="Newell P.D."/>
            <person name="Douglas A.E."/>
        </authorList>
    </citation>
    <scope>NUCLEOTIDE SEQUENCE [LARGE SCALE GENOMIC DNA]</scope>
    <source>
        <strain evidence="11">DmL_052</strain>
    </source>
</reference>
<evidence type="ECO:0000259" key="8">
    <source>
        <dbReference type="Pfam" id="PF01656"/>
    </source>
</evidence>
<evidence type="ECO:0000256" key="1">
    <source>
        <dbReference type="ARBA" id="ARBA00004953"/>
    </source>
</evidence>
<dbReference type="GO" id="GO:0015420">
    <property type="term" value="F:ABC-type vitamin B12 transporter activity"/>
    <property type="evidence" value="ECO:0007669"/>
    <property type="project" value="UniProtKB-UniRule"/>
</dbReference>
<dbReference type="InterPro" id="IPR027417">
    <property type="entry name" value="P-loop_NTPase"/>
</dbReference>
<keyword evidence="4 7" id="KW-0169">Cobalamin biosynthesis</keyword>
<dbReference type="EMBL" id="JOPB01000023">
    <property type="protein sequence ID" value="OUI77675.1"/>
    <property type="molecule type" value="Genomic_DNA"/>
</dbReference>
<accession>A0A251ZSN7</accession>
<evidence type="ECO:0000259" key="9">
    <source>
        <dbReference type="Pfam" id="PF07685"/>
    </source>
</evidence>
<keyword evidence="11" id="KW-1185">Reference proteome</keyword>
<dbReference type="HAMAP" id="MF_00028">
    <property type="entry name" value="CobQ"/>
    <property type="match status" value="1"/>
</dbReference>
<dbReference type="GO" id="GO:0009236">
    <property type="term" value="P:cobalamin biosynthetic process"/>
    <property type="evidence" value="ECO:0007669"/>
    <property type="project" value="UniProtKB-UniRule"/>
</dbReference>
<dbReference type="PANTHER" id="PTHR21343">
    <property type="entry name" value="DETHIOBIOTIN SYNTHETASE"/>
    <property type="match status" value="1"/>
</dbReference>
<dbReference type="InterPro" id="IPR011698">
    <property type="entry name" value="GATase_3"/>
</dbReference>
<dbReference type="CDD" id="cd05389">
    <property type="entry name" value="CobQ_N"/>
    <property type="match status" value="1"/>
</dbReference>
<protein>
    <recommendedName>
        <fullName evidence="3 7">Cobyric acid synthase</fullName>
    </recommendedName>
</protein>
<comment type="similarity">
    <text evidence="2 7">Belongs to the CobB/CobQ family. CobQ subfamily.</text>
</comment>
<comment type="caution">
    <text evidence="10">The sequence shown here is derived from an EMBL/GenBank/DDBJ whole genome shotgun (WGS) entry which is preliminary data.</text>
</comment>
<feature type="active site" description="Nucleophile" evidence="7">
    <location>
        <position position="334"/>
    </location>
</feature>
<dbReference type="Pfam" id="PF07685">
    <property type="entry name" value="GATase_3"/>
    <property type="match status" value="1"/>
</dbReference>
<dbReference type="AlphaFoldDB" id="A0A251ZSN7"/>
<feature type="domain" description="CobB/CobQ-like glutamine amidotransferase" evidence="9">
    <location>
        <begin position="256"/>
        <end position="439"/>
    </location>
</feature>
<dbReference type="Gene3D" id="3.40.50.880">
    <property type="match status" value="1"/>
</dbReference>
<dbReference type="SUPFAM" id="SSF52317">
    <property type="entry name" value="Class I glutamine amidotransferase-like"/>
    <property type="match status" value="1"/>
</dbReference>
<evidence type="ECO:0000256" key="5">
    <source>
        <dbReference type="ARBA" id="ARBA00022962"/>
    </source>
</evidence>
<dbReference type="Proteomes" id="UP000194946">
    <property type="component" value="Unassembled WGS sequence"/>
</dbReference>
<dbReference type="SUPFAM" id="SSF52540">
    <property type="entry name" value="P-loop containing nucleoside triphosphate hydrolases"/>
    <property type="match status" value="1"/>
</dbReference>
<feature type="domain" description="CobQ/CobB/MinD/ParA nucleotide binding" evidence="8">
    <location>
        <begin position="5"/>
        <end position="237"/>
    </location>
</feature>
<evidence type="ECO:0000256" key="7">
    <source>
        <dbReference type="HAMAP-Rule" id="MF_00028"/>
    </source>
</evidence>
<organism evidence="10 11">
    <name type="scientific">Commensalibacter intestini</name>
    <dbReference type="NCBI Taxonomy" id="479936"/>
    <lineage>
        <taxon>Bacteria</taxon>
        <taxon>Pseudomonadati</taxon>
        <taxon>Pseudomonadota</taxon>
        <taxon>Alphaproteobacteria</taxon>
        <taxon>Acetobacterales</taxon>
        <taxon>Acetobacteraceae</taxon>
    </lineage>
</organism>
<dbReference type="InterPro" id="IPR033949">
    <property type="entry name" value="CobQ_GATase1"/>
</dbReference>
<evidence type="ECO:0000256" key="6">
    <source>
        <dbReference type="ARBA" id="ARBA00025166"/>
    </source>
</evidence>
<gene>
    <name evidence="7" type="primary">cobQ</name>
    <name evidence="10" type="ORF">HK18_03200</name>
</gene>
<comment type="function">
    <text evidence="6 7">Catalyzes amidations at positions B, D, E, and G on adenosylcobyrinic A,C-diamide. NH(2) groups are provided by glutamine, and one molecule of ATP is hydrogenolyzed for each amidation.</text>
</comment>
<evidence type="ECO:0000313" key="10">
    <source>
        <dbReference type="EMBL" id="OUI77675.1"/>
    </source>
</evidence>
<proteinExistence type="inferred from homology"/>
<evidence type="ECO:0000256" key="3">
    <source>
        <dbReference type="ARBA" id="ARBA00019833"/>
    </source>
</evidence>
<dbReference type="RefSeq" id="WP_086632711.1">
    <property type="nucleotide sequence ID" value="NZ_JOPB01000023.1"/>
</dbReference>
<dbReference type="InterPro" id="IPR004459">
    <property type="entry name" value="CobQ_synth"/>
</dbReference>
<evidence type="ECO:0000256" key="2">
    <source>
        <dbReference type="ARBA" id="ARBA00006205"/>
    </source>
</evidence>
<dbReference type="PROSITE" id="PS51274">
    <property type="entry name" value="GATASE_COBBQ"/>
    <property type="match status" value="1"/>
</dbReference>
<dbReference type="UniPathway" id="UPA00148"/>